<sequence length="296" mass="33569">MDRNNEETQVKQPLNHAISSAGLFAETSSLGTEDDARSLHDSAISESEGTESLFEEPEVRDRDVTSDYDTQSDVSRQDDHDSLPGDLPAYAPGQDQPAVQLQEPAKTTKKKRYSPKAIFERLTRPFRKGKVTPEPEKMAESPPLVSEHNLRRDAFSAVPLAPAFEHLEHLGEDVEVHWDYLKIAADEHKAFIGLLHEQNMETADPQAWRDRVFKRTGLDSMETIQERKQEVVTGLRKAVSDLAVALEEYRRQESVVVRESDNYDESSQAVLSDMQERINSIELSLEKVQKAIKKMR</sequence>
<accession>A0ABP8V6Z7</accession>
<organism evidence="2 3">
    <name type="scientific">Kistimonas scapharcae</name>
    <dbReference type="NCBI Taxonomy" id="1036133"/>
    <lineage>
        <taxon>Bacteria</taxon>
        <taxon>Pseudomonadati</taxon>
        <taxon>Pseudomonadota</taxon>
        <taxon>Gammaproteobacteria</taxon>
        <taxon>Oceanospirillales</taxon>
        <taxon>Endozoicomonadaceae</taxon>
        <taxon>Kistimonas</taxon>
    </lineage>
</organism>
<evidence type="ECO:0000313" key="3">
    <source>
        <dbReference type="Proteomes" id="UP001500604"/>
    </source>
</evidence>
<name>A0ABP8V6Z7_9GAMM</name>
<evidence type="ECO:0000256" key="1">
    <source>
        <dbReference type="SAM" id="MobiDB-lite"/>
    </source>
</evidence>
<feature type="region of interest" description="Disordered" evidence="1">
    <location>
        <begin position="25"/>
        <end position="114"/>
    </location>
</feature>
<dbReference type="EMBL" id="BAABFL010000433">
    <property type="protein sequence ID" value="GAA4651010.1"/>
    <property type="molecule type" value="Genomic_DNA"/>
</dbReference>
<reference evidence="3" key="1">
    <citation type="journal article" date="2019" name="Int. J. Syst. Evol. Microbiol.">
        <title>The Global Catalogue of Microorganisms (GCM) 10K type strain sequencing project: providing services to taxonomists for standard genome sequencing and annotation.</title>
        <authorList>
            <consortium name="The Broad Institute Genomics Platform"/>
            <consortium name="The Broad Institute Genome Sequencing Center for Infectious Disease"/>
            <person name="Wu L."/>
            <person name="Ma J."/>
        </authorList>
    </citation>
    <scope>NUCLEOTIDE SEQUENCE [LARGE SCALE GENOMIC DNA]</scope>
    <source>
        <strain evidence="3">JCM 17805</strain>
    </source>
</reference>
<evidence type="ECO:0000313" key="2">
    <source>
        <dbReference type="EMBL" id="GAA4651010.1"/>
    </source>
</evidence>
<keyword evidence="3" id="KW-1185">Reference proteome</keyword>
<dbReference type="Proteomes" id="UP001500604">
    <property type="component" value="Unassembled WGS sequence"/>
</dbReference>
<comment type="caution">
    <text evidence="2">The sequence shown here is derived from an EMBL/GenBank/DDBJ whole genome shotgun (WGS) entry which is preliminary data.</text>
</comment>
<dbReference type="RefSeq" id="WP_345197305.1">
    <property type="nucleotide sequence ID" value="NZ_BAABFL010000433.1"/>
</dbReference>
<proteinExistence type="predicted"/>
<protein>
    <submittedName>
        <fullName evidence="2">Uncharacterized protein</fullName>
    </submittedName>
</protein>
<gene>
    <name evidence="2" type="ORF">GCM10023116_32930</name>
</gene>
<feature type="region of interest" description="Disordered" evidence="1">
    <location>
        <begin position="1"/>
        <end position="20"/>
    </location>
</feature>